<dbReference type="GO" id="GO:0030154">
    <property type="term" value="P:cell differentiation"/>
    <property type="evidence" value="ECO:0007669"/>
    <property type="project" value="UniProtKB-KW"/>
</dbReference>
<evidence type="ECO:0000313" key="12">
    <source>
        <dbReference type="Proteomes" id="UP000010552"/>
    </source>
</evidence>
<dbReference type="GO" id="GO:0007283">
    <property type="term" value="P:spermatogenesis"/>
    <property type="evidence" value="ECO:0007669"/>
    <property type="project" value="UniProtKB-KW"/>
</dbReference>
<evidence type="ECO:0000256" key="6">
    <source>
        <dbReference type="ARBA" id="ARBA00023136"/>
    </source>
</evidence>
<feature type="region of interest" description="Disordered" evidence="9">
    <location>
        <begin position="459"/>
        <end position="514"/>
    </location>
</feature>
<evidence type="ECO:0000256" key="8">
    <source>
        <dbReference type="ARBA" id="ARBA00037695"/>
    </source>
</evidence>
<feature type="compositionally biased region" description="Basic and acidic residues" evidence="9">
    <location>
        <begin position="459"/>
        <end position="477"/>
    </location>
</feature>
<dbReference type="PANTHER" id="PTHR21859:SF55">
    <property type="entry name" value="SPERMATOGENESIS-ASSOCIATED PROTEIN 31A1-RELATED"/>
    <property type="match status" value="1"/>
</dbReference>
<dbReference type="GO" id="GO:0016020">
    <property type="term" value="C:membrane"/>
    <property type="evidence" value="ECO:0007669"/>
    <property type="project" value="UniProtKB-SubCell"/>
</dbReference>
<comment type="function">
    <text evidence="8">May play a role in spermatogenesis.</text>
</comment>
<keyword evidence="3" id="KW-0221">Differentiation</keyword>
<dbReference type="InterPro" id="IPR039509">
    <property type="entry name" value="SPATA31"/>
</dbReference>
<evidence type="ECO:0000256" key="4">
    <source>
        <dbReference type="ARBA" id="ARBA00022871"/>
    </source>
</evidence>
<dbReference type="AlphaFoldDB" id="L5KUF2"/>
<name>L5KUF2_PTEAL</name>
<gene>
    <name evidence="11" type="ORF">PAL_GLEAN10000858</name>
</gene>
<evidence type="ECO:0000256" key="3">
    <source>
        <dbReference type="ARBA" id="ARBA00022782"/>
    </source>
</evidence>
<keyword evidence="6" id="KW-0472">Membrane</keyword>
<sequence length="526" mass="59357">MDLGKDVGHNVGRIIKGLQRGSASCPVKVLRVSYEESERDLLKTLTKYPETVLTVHSVRKSGQISEGRIPIDVHHSRIAANHALDLPRESNAHRENRNPAYSKSWESCMNTSHEVFIRRQHARQLLEAHIKRFWVRHRWGLPLMFLKPVKLFKLKKAQPSPLRWSFFTHSATSASGAHSKAKFTKFGGKPPQFHSGEEFLTEESVPSPQLFPGDRVISDDSVPGLQPLLRDKVITVESMPTLVSPLLAPSTACEEIQKDVVERPPSDDHGSSESPLIGQMGRVSSQSLTCPFVGRIWHSEIAMEVETDSLNQIQVQWCPRMSQGRRVEVRPHETLKWSSLRVPIFKSQRSQEGRVSRVENHPQGHTVTLFLQDCETCLLLQNCATDILPQGFHSDVFLVADVLSFQGSQFSSKSISGGDMSASKVLYDFISSRGSSQQESLKLQDKSKSQSKMFVRTYEKENNRQPKPGEHKERLAEMRTSQDSGVSAALGKKSEESLKEKSFQLMQKEQPPPESFLKNSIKYFLQ</sequence>
<keyword evidence="4" id="KW-0744">Spermatogenesis</keyword>
<evidence type="ECO:0000259" key="10">
    <source>
        <dbReference type="Pfam" id="PF14650"/>
    </source>
</evidence>
<evidence type="ECO:0000256" key="9">
    <source>
        <dbReference type="SAM" id="MobiDB-lite"/>
    </source>
</evidence>
<keyword evidence="2" id="KW-0812">Transmembrane</keyword>
<keyword evidence="5" id="KW-1133">Transmembrane helix</keyword>
<dbReference type="EMBL" id="KB030574">
    <property type="protein sequence ID" value="ELK14423.1"/>
    <property type="molecule type" value="Genomic_DNA"/>
</dbReference>
<protein>
    <submittedName>
        <fullName evidence="11">Protein FAM75A6</fullName>
    </submittedName>
</protein>
<feature type="compositionally biased region" description="Basic and acidic residues" evidence="9">
    <location>
        <begin position="492"/>
        <end position="502"/>
    </location>
</feature>
<organism evidence="11 12">
    <name type="scientific">Pteropus alecto</name>
    <name type="common">Black flying fox</name>
    <dbReference type="NCBI Taxonomy" id="9402"/>
    <lineage>
        <taxon>Eukaryota</taxon>
        <taxon>Metazoa</taxon>
        <taxon>Chordata</taxon>
        <taxon>Craniata</taxon>
        <taxon>Vertebrata</taxon>
        <taxon>Euteleostomi</taxon>
        <taxon>Mammalia</taxon>
        <taxon>Eutheria</taxon>
        <taxon>Laurasiatheria</taxon>
        <taxon>Chiroptera</taxon>
        <taxon>Yinpterochiroptera</taxon>
        <taxon>Pteropodoidea</taxon>
        <taxon>Pteropodidae</taxon>
        <taxon>Pteropodinae</taxon>
        <taxon>Pteropus</taxon>
    </lineage>
</organism>
<comment type="similarity">
    <text evidence="7">Belongs to the SPATA31 family.</text>
</comment>
<evidence type="ECO:0000256" key="7">
    <source>
        <dbReference type="ARBA" id="ARBA00035009"/>
    </source>
</evidence>
<keyword evidence="12" id="KW-1185">Reference proteome</keyword>
<evidence type="ECO:0000313" key="11">
    <source>
        <dbReference type="EMBL" id="ELK14423.1"/>
    </source>
</evidence>
<dbReference type="Pfam" id="PF14650">
    <property type="entry name" value="FAM75"/>
    <property type="match status" value="1"/>
</dbReference>
<dbReference type="InParanoid" id="L5KUF2"/>
<dbReference type="PANTHER" id="PTHR21859">
    <property type="entry name" value="ACROSOME-SPECIFIC PROTEIN"/>
    <property type="match status" value="1"/>
</dbReference>
<dbReference type="STRING" id="9402.L5KUF2"/>
<proteinExistence type="inferred from homology"/>
<feature type="domain" description="SPATA31" evidence="10">
    <location>
        <begin position="2"/>
        <end position="77"/>
    </location>
</feature>
<comment type="subcellular location">
    <subcellularLocation>
        <location evidence="1">Membrane</location>
        <topology evidence="1">Single-pass membrane protein</topology>
    </subcellularLocation>
</comment>
<evidence type="ECO:0000256" key="5">
    <source>
        <dbReference type="ARBA" id="ARBA00022989"/>
    </source>
</evidence>
<dbReference type="Proteomes" id="UP000010552">
    <property type="component" value="Unassembled WGS sequence"/>
</dbReference>
<evidence type="ECO:0000256" key="2">
    <source>
        <dbReference type="ARBA" id="ARBA00022692"/>
    </source>
</evidence>
<accession>L5KUF2</accession>
<reference evidence="12" key="1">
    <citation type="journal article" date="2013" name="Science">
        <title>Comparative analysis of bat genomes provides insight into the evolution of flight and immunity.</title>
        <authorList>
            <person name="Zhang G."/>
            <person name="Cowled C."/>
            <person name="Shi Z."/>
            <person name="Huang Z."/>
            <person name="Bishop-Lilly K.A."/>
            <person name="Fang X."/>
            <person name="Wynne J.W."/>
            <person name="Xiong Z."/>
            <person name="Baker M.L."/>
            <person name="Zhao W."/>
            <person name="Tachedjian M."/>
            <person name="Zhu Y."/>
            <person name="Zhou P."/>
            <person name="Jiang X."/>
            <person name="Ng J."/>
            <person name="Yang L."/>
            <person name="Wu L."/>
            <person name="Xiao J."/>
            <person name="Feng Y."/>
            <person name="Chen Y."/>
            <person name="Sun X."/>
            <person name="Zhang Y."/>
            <person name="Marsh G.A."/>
            <person name="Crameri G."/>
            <person name="Broder C.C."/>
            <person name="Frey K.G."/>
            <person name="Wang L.F."/>
            <person name="Wang J."/>
        </authorList>
    </citation>
    <scope>NUCLEOTIDE SEQUENCE [LARGE SCALE GENOMIC DNA]</scope>
</reference>
<evidence type="ECO:0000256" key="1">
    <source>
        <dbReference type="ARBA" id="ARBA00004167"/>
    </source>
</evidence>